<evidence type="ECO:0000256" key="2">
    <source>
        <dbReference type="ARBA" id="ARBA00009450"/>
    </source>
</evidence>
<keyword evidence="11" id="KW-0472">Membrane</keyword>
<keyword evidence="9" id="KW-0406">Ion transport</keyword>
<keyword evidence="19" id="KW-1185">Reference proteome</keyword>
<evidence type="ECO:0000259" key="17">
    <source>
        <dbReference type="Pfam" id="PF22461"/>
    </source>
</evidence>
<evidence type="ECO:0000256" key="10">
    <source>
        <dbReference type="ARBA" id="ARBA00023114"/>
    </source>
</evidence>
<accession>A0A1N6PEH3</accession>
<dbReference type="Proteomes" id="UP000186819">
    <property type="component" value="Unassembled WGS sequence"/>
</dbReference>
<dbReference type="InterPro" id="IPR049712">
    <property type="entry name" value="Poly_export"/>
</dbReference>
<evidence type="ECO:0000256" key="3">
    <source>
        <dbReference type="ARBA" id="ARBA00022448"/>
    </source>
</evidence>
<evidence type="ECO:0000256" key="9">
    <source>
        <dbReference type="ARBA" id="ARBA00023065"/>
    </source>
</evidence>
<name>A0A1N6PEH3_9RHOO</name>
<feature type="domain" description="Polysaccharide export protein N-terminal" evidence="15">
    <location>
        <begin position="36"/>
        <end position="110"/>
    </location>
</feature>
<dbReference type="InterPro" id="IPR003715">
    <property type="entry name" value="Poly_export_N"/>
</dbReference>
<dbReference type="InterPro" id="IPR054765">
    <property type="entry name" value="SLBB_dom"/>
</dbReference>
<keyword evidence="6" id="KW-0812">Transmembrane</keyword>
<evidence type="ECO:0000256" key="8">
    <source>
        <dbReference type="ARBA" id="ARBA00023047"/>
    </source>
</evidence>
<feature type="domain" description="SLBB" evidence="17">
    <location>
        <begin position="119"/>
        <end position="198"/>
    </location>
</feature>
<protein>
    <submittedName>
        <fullName evidence="18">Polysaccharide export outer membrane protein</fullName>
    </submittedName>
</protein>
<dbReference type="GO" id="GO:0015288">
    <property type="term" value="F:porin activity"/>
    <property type="evidence" value="ECO:0007669"/>
    <property type="project" value="UniProtKB-KW"/>
</dbReference>
<evidence type="ECO:0000259" key="16">
    <source>
        <dbReference type="Pfam" id="PF10531"/>
    </source>
</evidence>
<evidence type="ECO:0000256" key="5">
    <source>
        <dbReference type="ARBA" id="ARBA00022597"/>
    </source>
</evidence>
<evidence type="ECO:0000256" key="12">
    <source>
        <dbReference type="ARBA" id="ARBA00023139"/>
    </source>
</evidence>
<evidence type="ECO:0000256" key="11">
    <source>
        <dbReference type="ARBA" id="ARBA00023136"/>
    </source>
</evidence>
<keyword evidence="7" id="KW-0732">Signal</keyword>
<keyword evidence="13" id="KW-0998">Cell outer membrane</keyword>
<dbReference type="PANTHER" id="PTHR33619">
    <property type="entry name" value="POLYSACCHARIDE EXPORT PROTEIN GFCE-RELATED"/>
    <property type="match status" value="1"/>
</dbReference>
<dbReference type="EMBL" id="FTMD01000002">
    <property type="protein sequence ID" value="SIQ02751.1"/>
    <property type="molecule type" value="Genomic_DNA"/>
</dbReference>
<proteinExistence type="inferred from homology"/>
<dbReference type="NCBIfam" id="TIGR03028">
    <property type="entry name" value="EpsE"/>
    <property type="match status" value="1"/>
</dbReference>
<evidence type="ECO:0000256" key="4">
    <source>
        <dbReference type="ARBA" id="ARBA00022452"/>
    </source>
</evidence>
<sequence>MSHRSLTAIILLVLSLLFALGIVSPAMAEISRDVPAQSGDYVLGPGDVIRVTVYQNPDLTTEARVSEGGLISFPLLGSVAVGGLSAGAVERLIERQLRDGGFVLQPQISVLTMQMRGNQVSVIGLVGRPGRYPLETNNLRLSDVLATAGGIAPTGADTVVLVGVRDGKTMRREIDIPALFLKGGESDLPITGGDILYVQRAPTFYIYGEVQRPGAFRLERNMSVMQALATGGGINQRGTLRGLQVHRRDPEGRLEIVEPALEDLLRPDDVIYVRESLF</sequence>
<comment type="subcellular location">
    <subcellularLocation>
        <location evidence="1">Cell outer membrane</location>
        <topology evidence="1">Multi-pass membrane protein</topology>
    </subcellularLocation>
</comment>
<organism evidence="18 19">
    <name type="scientific">Aromatoleum tolulyticum</name>
    <dbReference type="NCBI Taxonomy" id="34027"/>
    <lineage>
        <taxon>Bacteria</taxon>
        <taxon>Pseudomonadati</taxon>
        <taxon>Pseudomonadota</taxon>
        <taxon>Betaproteobacteria</taxon>
        <taxon>Rhodocyclales</taxon>
        <taxon>Rhodocyclaceae</taxon>
        <taxon>Aromatoleum</taxon>
    </lineage>
</organism>
<evidence type="ECO:0000313" key="19">
    <source>
        <dbReference type="Proteomes" id="UP000186819"/>
    </source>
</evidence>
<dbReference type="Pfam" id="PF02563">
    <property type="entry name" value="Poly_export"/>
    <property type="match status" value="1"/>
</dbReference>
<evidence type="ECO:0000256" key="7">
    <source>
        <dbReference type="ARBA" id="ARBA00022729"/>
    </source>
</evidence>
<reference evidence="19" key="1">
    <citation type="submission" date="2017-01" db="EMBL/GenBank/DDBJ databases">
        <authorList>
            <person name="Varghese N."/>
            <person name="Submissions S."/>
        </authorList>
    </citation>
    <scope>NUCLEOTIDE SEQUENCE [LARGE SCALE GENOMIC DNA]</scope>
    <source>
        <strain evidence="19">ATCC 51758</strain>
    </source>
</reference>
<dbReference type="PANTHER" id="PTHR33619:SF3">
    <property type="entry name" value="POLYSACCHARIDE EXPORT PROTEIN GFCE-RELATED"/>
    <property type="match status" value="1"/>
</dbReference>
<evidence type="ECO:0000256" key="14">
    <source>
        <dbReference type="ARBA" id="ARBA00023288"/>
    </source>
</evidence>
<feature type="domain" description="Soluble ligand binding" evidence="16">
    <location>
        <begin position="204"/>
        <end position="253"/>
    </location>
</feature>
<evidence type="ECO:0000256" key="1">
    <source>
        <dbReference type="ARBA" id="ARBA00004571"/>
    </source>
</evidence>
<keyword evidence="12" id="KW-0564">Palmitate</keyword>
<dbReference type="GO" id="GO:0046930">
    <property type="term" value="C:pore complex"/>
    <property type="evidence" value="ECO:0007669"/>
    <property type="project" value="UniProtKB-KW"/>
</dbReference>
<keyword evidence="5" id="KW-0762">Sugar transport</keyword>
<evidence type="ECO:0000256" key="6">
    <source>
        <dbReference type="ARBA" id="ARBA00022692"/>
    </source>
</evidence>
<gene>
    <name evidence="18" type="ORF">SAMN05421829_1025</name>
</gene>
<dbReference type="InterPro" id="IPR019554">
    <property type="entry name" value="Soluble_ligand-bd"/>
</dbReference>
<dbReference type="GO" id="GO:0009279">
    <property type="term" value="C:cell outer membrane"/>
    <property type="evidence" value="ECO:0007669"/>
    <property type="project" value="UniProtKB-SubCell"/>
</dbReference>
<dbReference type="STRING" id="34027.SAMN05421829_1025"/>
<keyword evidence="14" id="KW-0449">Lipoprotein</keyword>
<keyword evidence="4" id="KW-1134">Transmembrane beta strand</keyword>
<dbReference type="RefSeq" id="WP_076600547.1">
    <property type="nucleotide sequence ID" value="NZ_FTMD01000002.1"/>
</dbReference>
<comment type="similarity">
    <text evidence="2">Belongs to the BexD/CtrA/VexA family.</text>
</comment>
<dbReference type="GO" id="GO:0006811">
    <property type="term" value="P:monoatomic ion transport"/>
    <property type="evidence" value="ECO:0007669"/>
    <property type="project" value="UniProtKB-KW"/>
</dbReference>
<dbReference type="Gene3D" id="3.30.1950.10">
    <property type="entry name" value="wza like domain"/>
    <property type="match status" value="1"/>
</dbReference>
<evidence type="ECO:0000256" key="13">
    <source>
        <dbReference type="ARBA" id="ARBA00023237"/>
    </source>
</evidence>
<evidence type="ECO:0000313" key="18">
    <source>
        <dbReference type="EMBL" id="SIQ02751.1"/>
    </source>
</evidence>
<dbReference type="Gene3D" id="3.10.560.10">
    <property type="entry name" value="Outer membrane lipoprotein wza domain like"/>
    <property type="match status" value="2"/>
</dbReference>
<dbReference type="Pfam" id="PF22461">
    <property type="entry name" value="SLBB_2"/>
    <property type="match status" value="1"/>
</dbReference>
<keyword evidence="8" id="KW-0625">Polysaccharide transport</keyword>
<dbReference type="AlphaFoldDB" id="A0A1N6PEH3"/>
<dbReference type="InterPro" id="IPR017478">
    <property type="entry name" value="Polysacc_export_EpsE"/>
</dbReference>
<evidence type="ECO:0000259" key="15">
    <source>
        <dbReference type="Pfam" id="PF02563"/>
    </source>
</evidence>
<dbReference type="GO" id="GO:0015159">
    <property type="term" value="F:polysaccharide transmembrane transporter activity"/>
    <property type="evidence" value="ECO:0007669"/>
    <property type="project" value="InterPro"/>
</dbReference>
<dbReference type="Pfam" id="PF10531">
    <property type="entry name" value="SLBB"/>
    <property type="match status" value="1"/>
</dbReference>
<keyword evidence="10" id="KW-0626">Porin</keyword>
<keyword evidence="3" id="KW-0813">Transport</keyword>